<feature type="transmembrane region" description="Helical" evidence="1">
    <location>
        <begin position="150"/>
        <end position="175"/>
    </location>
</feature>
<protein>
    <recommendedName>
        <fullName evidence="4">Type II secretion system protein GspF domain-containing protein</fullName>
    </recommendedName>
</protein>
<organism evidence="2 3">
    <name type="scientific">Peptidiphaga gingivicola</name>
    <dbReference type="NCBI Taxonomy" id="2741497"/>
    <lineage>
        <taxon>Bacteria</taxon>
        <taxon>Bacillati</taxon>
        <taxon>Actinomycetota</taxon>
        <taxon>Actinomycetes</taxon>
        <taxon>Actinomycetales</taxon>
        <taxon>Actinomycetaceae</taxon>
        <taxon>Peptidiphaga</taxon>
    </lineage>
</organism>
<feature type="transmembrane region" description="Helical" evidence="1">
    <location>
        <begin position="124"/>
        <end position="144"/>
    </location>
</feature>
<dbReference type="EMBL" id="LVZK01000001">
    <property type="protein sequence ID" value="OAP86201.1"/>
    <property type="molecule type" value="Genomic_DNA"/>
</dbReference>
<gene>
    <name evidence="2" type="ORF">A4H34_03240</name>
</gene>
<name>A0A179B508_9ACTO</name>
<dbReference type="Proteomes" id="UP000078368">
    <property type="component" value="Unassembled WGS sequence"/>
</dbReference>
<evidence type="ECO:0000313" key="3">
    <source>
        <dbReference type="Proteomes" id="UP000078368"/>
    </source>
</evidence>
<sequence>MKKQKRRLGHVDVGMLVAETATRMRAGASTEKAWGQTCARAGFEDGDAVDDVGVPAALRRMWASRGRKSADDVRLGVPPAVAVCRLTRATGAPAADVLDACAAGITDAAESAAARRAALAGPKASARMLAWLPLLGLFLGSLMGTDTLDFLLSAGLGRTLLALGLAFEALGIFWVRRLVRRAEREG</sequence>
<evidence type="ECO:0000256" key="1">
    <source>
        <dbReference type="SAM" id="Phobius"/>
    </source>
</evidence>
<dbReference type="OrthoDB" id="3267750at2"/>
<evidence type="ECO:0000313" key="2">
    <source>
        <dbReference type="EMBL" id="OAP86201.1"/>
    </source>
</evidence>
<dbReference type="PANTHER" id="PTHR35007">
    <property type="entry name" value="INTEGRAL MEMBRANE PROTEIN-RELATED"/>
    <property type="match status" value="1"/>
</dbReference>
<dbReference type="STRING" id="1823756.A4H34_03240"/>
<keyword evidence="1" id="KW-1133">Transmembrane helix</keyword>
<accession>A0A179B508</accession>
<keyword evidence="1" id="KW-0812">Transmembrane</keyword>
<dbReference type="PANTHER" id="PTHR35007:SF4">
    <property type="entry name" value="CONSERVED TRANSMEMBRANE PROTEIN-RELATED"/>
    <property type="match status" value="1"/>
</dbReference>
<comment type="caution">
    <text evidence="2">The sequence shown here is derived from an EMBL/GenBank/DDBJ whole genome shotgun (WGS) entry which is preliminary data.</text>
</comment>
<dbReference type="AlphaFoldDB" id="A0A179B508"/>
<proteinExistence type="predicted"/>
<dbReference type="RefSeq" id="WP_009197771.1">
    <property type="nucleotide sequence ID" value="NZ_LVZK01000001.1"/>
</dbReference>
<reference evidence="2 3" key="1">
    <citation type="submission" date="2016-04" db="EMBL/GenBank/DDBJ databases">
        <title>Peptidophaga gingivicola gen. nov., sp. nov., isolated from human subgingival plaque.</title>
        <authorList>
            <person name="Beall C.J."/>
            <person name="Mokrzan E.M."/>
            <person name="Griffen A.L."/>
            <person name="Leys E.J."/>
        </authorList>
    </citation>
    <scope>NUCLEOTIDE SEQUENCE [LARGE SCALE GENOMIC DNA]</scope>
    <source>
        <strain evidence="2 3">BA112</strain>
    </source>
</reference>
<keyword evidence="3" id="KW-1185">Reference proteome</keyword>
<keyword evidence="1" id="KW-0472">Membrane</keyword>
<evidence type="ECO:0008006" key="4">
    <source>
        <dbReference type="Google" id="ProtNLM"/>
    </source>
</evidence>